<evidence type="ECO:0000259" key="8">
    <source>
        <dbReference type="PROSITE" id="PS50975"/>
    </source>
</evidence>
<evidence type="ECO:0000256" key="2">
    <source>
        <dbReference type="ARBA" id="ARBA00022723"/>
    </source>
</evidence>
<gene>
    <name evidence="10" type="ordered locus">ACP_2134</name>
</gene>
<dbReference type="Pfam" id="PF00289">
    <property type="entry name" value="Biotin_carb_N"/>
    <property type="match status" value="1"/>
</dbReference>
<dbReference type="GO" id="GO:0005524">
    <property type="term" value="F:ATP binding"/>
    <property type="evidence" value="ECO:0007669"/>
    <property type="project" value="UniProtKB-UniRule"/>
</dbReference>
<dbReference type="InterPro" id="IPR011054">
    <property type="entry name" value="Rudment_hybrid_motif"/>
</dbReference>
<evidence type="ECO:0000256" key="5">
    <source>
        <dbReference type="ARBA" id="ARBA00022842"/>
    </source>
</evidence>
<evidence type="ECO:0000256" key="4">
    <source>
        <dbReference type="ARBA" id="ARBA00022840"/>
    </source>
</evidence>
<name>C1F9H7_ACIC5</name>
<keyword evidence="1" id="KW-0436">Ligase</keyword>
<dbReference type="PANTHER" id="PTHR18866">
    <property type="entry name" value="CARBOXYLASE:PYRUVATE/ACETYL-COA/PROPIONYL-COA CARBOXYLASE"/>
    <property type="match status" value="1"/>
</dbReference>
<dbReference type="FunFam" id="3.40.50.20:FF:000010">
    <property type="entry name" value="Propionyl-CoA carboxylase subunit alpha"/>
    <property type="match status" value="1"/>
</dbReference>
<evidence type="ECO:0000256" key="3">
    <source>
        <dbReference type="ARBA" id="ARBA00022741"/>
    </source>
</evidence>
<dbReference type="OrthoDB" id="9769961at2"/>
<dbReference type="FunFam" id="3.30.1490.20:FF:000018">
    <property type="entry name" value="Biotin carboxylase"/>
    <property type="match status" value="1"/>
</dbReference>
<keyword evidence="2" id="KW-0479">Metal-binding</keyword>
<evidence type="ECO:0000256" key="6">
    <source>
        <dbReference type="ARBA" id="ARBA00023267"/>
    </source>
</evidence>
<reference evidence="10 11" key="1">
    <citation type="journal article" date="2009" name="Appl. Environ. Microbiol.">
        <title>Three genomes from the phylum Acidobacteria provide insight into the lifestyles of these microorganisms in soils.</title>
        <authorList>
            <person name="Ward N.L."/>
            <person name="Challacombe J.F."/>
            <person name="Janssen P.H."/>
            <person name="Henrissat B."/>
            <person name="Coutinho P.M."/>
            <person name="Wu M."/>
            <person name="Xie G."/>
            <person name="Haft D.H."/>
            <person name="Sait M."/>
            <person name="Badger J."/>
            <person name="Barabote R.D."/>
            <person name="Bradley B."/>
            <person name="Brettin T.S."/>
            <person name="Brinkac L.M."/>
            <person name="Bruce D."/>
            <person name="Creasy T."/>
            <person name="Daugherty S.C."/>
            <person name="Davidsen T.M."/>
            <person name="DeBoy R.T."/>
            <person name="Detter J.C."/>
            <person name="Dodson R.J."/>
            <person name="Durkin A.S."/>
            <person name="Ganapathy A."/>
            <person name="Gwinn-Giglio M."/>
            <person name="Han C.S."/>
            <person name="Khouri H."/>
            <person name="Kiss H."/>
            <person name="Kothari S.P."/>
            <person name="Madupu R."/>
            <person name="Nelson K.E."/>
            <person name="Nelson W.C."/>
            <person name="Paulsen I."/>
            <person name="Penn K."/>
            <person name="Ren Q."/>
            <person name="Rosovitz M.J."/>
            <person name="Selengut J.D."/>
            <person name="Shrivastava S."/>
            <person name="Sullivan S.A."/>
            <person name="Tapia R."/>
            <person name="Thompson L.S."/>
            <person name="Watkins K.L."/>
            <person name="Yang Q."/>
            <person name="Yu C."/>
            <person name="Zafar N."/>
            <person name="Zhou L."/>
            <person name="Kuske C.R."/>
        </authorList>
    </citation>
    <scope>NUCLEOTIDE SEQUENCE [LARGE SCALE GENOMIC DNA]</scope>
    <source>
        <strain evidence="11">ATCC 51196 / DSM 11244 / BCRC 80197 / JCM 7670 / NBRC 15755 / NCIMB 13165 / 161</strain>
    </source>
</reference>
<dbReference type="InterPro" id="IPR005479">
    <property type="entry name" value="CPAse_ATP-bd"/>
</dbReference>
<dbReference type="Pfam" id="PF02785">
    <property type="entry name" value="Biotin_carb_C"/>
    <property type="match status" value="1"/>
</dbReference>
<dbReference type="Proteomes" id="UP000002207">
    <property type="component" value="Chromosome"/>
</dbReference>
<dbReference type="InterPro" id="IPR016185">
    <property type="entry name" value="PreATP-grasp_dom_sf"/>
</dbReference>
<dbReference type="eggNOG" id="COG0439">
    <property type="taxonomic scope" value="Bacteria"/>
</dbReference>
<dbReference type="PROSITE" id="PS50979">
    <property type="entry name" value="BC"/>
    <property type="match status" value="1"/>
</dbReference>
<protein>
    <submittedName>
        <fullName evidence="10">Acetyl-CoA carboxylase, biotin carboxylase</fullName>
    </submittedName>
</protein>
<dbReference type="STRING" id="240015.ACP_2134"/>
<dbReference type="SMART" id="SM00878">
    <property type="entry name" value="Biotin_carb_C"/>
    <property type="match status" value="1"/>
</dbReference>
<dbReference type="InterPro" id="IPR050856">
    <property type="entry name" value="Biotin_carboxylase_complex"/>
</dbReference>
<dbReference type="InterPro" id="IPR011764">
    <property type="entry name" value="Biotin_carboxylation_dom"/>
</dbReference>
<keyword evidence="6" id="KW-0092">Biotin</keyword>
<dbReference type="EMBL" id="CP001472">
    <property type="protein sequence ID" value="ACO32116.1"/>
    <property type="molecule type" value="Genomic_DNA"/>
</dbReference>
<sequence>MFKKILIANRGEIALRVARACRERGIATVAVYSDADRAGLHVLEADEAYRLGAAPAQESYLRGDLILEIAKKTGAQAIHPGYGFLSENADFAEACEAAGVKFIGPPASAMRALGSKTRARQAADAAGMPRTPGSTKGLASLEEAHTVAQQIGYPVMLKAAAGGGGKGMRAVNDPTELGSAFESARSEAERSFGSGEVYLEKLIERPRHIEIQVLADEHGNCLYLGERECSVQRRHQKVIEEAPSAAVSEALRQRMGEAAVRLAQSAGYTNAGTVEFLVDAEENFYFLEMNTRLQVEHPVTELVTGLDLVHLQIQIAEGQPLGIRQEEIQLRGHAIECRVYAEDPENNFFPSPGKITRLLQPGGPGIREDCGVYEGWTVPMDYDPMLSKLIAYAPTREMAIARLLRALDEYVIGGIRSNLGLFRRILRDEGFRTAAIDTGYLDRLLALGAPDGDAHEARGDESEHADGTSRHATAAIGAALLEEARSTAGASQNGGGSSPMHAGAWKLAARRESLR</sequence>
<organism evidence="10 11">
    <name type="scientific">Acidobacterium capsulatum (strain ATCC 51196 / DSM 11244 / BCRC 80197 / JCM 7670 / NBRC 15755 / NCIMB 13165 / 161)</name>
    <dbReference type="NCBI Taxonomy" id="240015"/>
    <lineage>
        <taxon>Bacteria</taxon>
        <taxon>Pseudomonadati</taxon>
        <taxon>Acidobacteriota</taxon>
        <taxon>Terriglobia</taxon>
        <taxon>Terriglobales</taxon>
        <taxon>Acidobacteriaceae</taxon>
        <taxon>Acidobacterium</taxon>
    </lineage>
</organism>
<evidence type="ECO:0000259" key="9">
    <source>
        <dbReference type="PROSITE" id="PS50979"/>
    </source>
</evidence>
<keyword evidence="4 7" id="KW-0067">ATP-binding</keyword>
<proteinExistence type="predicted"/>
<evidence type="ECO:0000313" key="11">
    <source>
        <dbReference type="Proteomes" id="UP000002207"/>
    </source>
</evidence>
<dbReference type="SUPFAM" id="SSF51246">
    <property type="entry name" value="Rudiment single hybrid motif"/>
    <property type="match status" value="1"/>
</dbReference>
<evidence type="ECO:0000313" key="10">
    <source>
        <dbReference type="EMBL" id="ACO32116.1"/>
    </source>
</evidence>
<dbReference type="PROSITE" id="PS00866">
    <property type="entry name" value="CPSASE_1"/>
    <property type="match status" value="1"/>
</dbReference>
<dbReference type="Gene3D" id="3.30.470.20">
    <property type="entry name" value="ATP-grasp fold, B domain"/>
    <property type="match status" value="1"/>
</dbReference>
<feature type="domain" description="ATP-grasp" evidence="8">
    <location>
        <begin position="120"/>
        <end position="317"/>
    </location>
</feature>
<dbReference type="Pfam" id="PF02786">
    <property type="entry name" value="CPSase_L_D2"/>
    <property type="match status" value="1"/>
</dbReference>
<keyword evidence="3 7" id="KW-0547">Nucleotide-binding</keyword>
<dbReference type="PROSITE" id="PS00867">
    <property type="entry name" value="CPSASE_2"/>
    <property type="match status" value="1"/>
</dbReference>
<dbReference type="SUPFAM" id="SSF56059">
    <property type="entry name" value="Glutathione synthetase ATP-binding domain-like"/>
    <property type="match status" value="1"/>
</dbReference>
<evidence type="ECO:0000256" key="1">
    <source>
        <dbReference type="ARBA" id="ARBA00022598"/>
    </source>
</evidence>
<dbReference type="InterPro" id="IPR005482">
    <property type="entry name" value="Biotin_COase_C"/>
</dbReference>
<dbReference type="KEGG" id="aca:ACP_2134"/>
<keyword evidence="11" id="KW-1185">Reference proteome</keyword>
<dbReference type="GO" id="GO:0046872">
    <property type="term" value="F:metal ion binding"/>
    <property type="evidence" value="ECO:0007669"/>
    <property type="project" value="UniProtKB-KW"/>
</dbReference>
<dbReference type="AlphaFoldDB" id="C1F9H7"/>
<keyword evidence="5" id="KW-0460">Magnesium</keyword>
<dbReference type="PANTHER" id="PTHR18866:SF33">
    <property type="entry name" value="METHYLCROTONOYL-COA CARBOXYLASE SUBUNIT ALPHA, MITOCHONDRIAL-RELATED"/>
    <property type="match status" value="1"/>
</dbReference>
<dbReference type="HOGENOM" id="CLU_000395_3_2_0"/>
<dbReference type="InterPro" id="IPR005481">
    <property type="entry name" value="BC-like_N"/>
</dbReference>
<dbReference type="InParanoid" id="C1F9H7"/>
<evidence type="ECO:0000256" key="7">
    <source>
        <dbReference type="PROSITE-ProRule" id="PRU00409"/>
    </source>
</evidence>
<dbReference type="FunFam" id="3.30.470.20:FF:000028">
    <property type="entry name" value="Methylcrotonoyl-CoA carboxylase subunit alpha, mitochondrial"/>
    <property type="match status" value="1"/>
</dbReference>
<dbReference type="RefSeq" id="WP_015897233.1">
    <property type="nucleotide sequence ID" value="NC_012483.1"/>
</dbReference>
<feature type="domain" description="Biotin carboxylation" evidence="9">
    <location>
        <begin position="1"/>
        <end position="446"/>
    </location>
</feature>
<dbReference type="NCBIfam" id="NF006367">
    <property type="entry name" value="PRK08591.1"/>
    <property type="match status" value="1"/>
</dbReference>
<dbReference type="SUPFAM" id="SSF52440">
    <property type="entry name" value="PreATP-grasp domain"/>
    <property type="match status" value="1"/>
</dbReference>
<dbReference type="GO" id="GO:0016874">
    <property type="term" value="F:ligase activity"/>
    <property type="evidence" value="ECO:0007669"/>
    <property type="project" value="UniProtKB-KW"/>
</dbReference>
<dbReference type="InterPro" id="IPR011761">
    <property type="entry name" value="ATP-grasp"/>
</dbReference>
<dbReference type="PROSITE" id="PS50975">
    <property type="entry name" value="ATP_GRASP"/>
    <property type="match status" value="1"/>
</dbReference>
<accession>C1F9H7</accession>